<evidence type="ECO:0000313" key="9">
    <source>
        <dbReference type="EMBL" id="KAJ9177400.1"/>
    </source>
</evidence>
<gene>
    <name evidence="9" type="ORF">P3X46_012622</name>
</gene>
<dbReference type="Proteomes" id="UP001174677">
    <property type="component" value="Chromosome 7"/>
</dbReference>
<comment type="caution">
    <text evidence="9">The sequence shown here is derived from an EMBL/GenBank/DDBJ whole genome shotgun (WGS) entry which is preliminary data.</text>
</comment>
<keyword evidence="5" id="KW-0805">Transcription regulation</keyword>
<evidence type="ECO:0000256" key="2">
    <source>
        <dbReference type="ARBA" id="ARBA00008122"/>
    </source>
</evidence>
<sequence>MDSGIPSLDGFVASGSNQAASQSQVSLIEANNQKAQQVRLARQERPSDAWRTISNYMPKGTIDFSIPKTMLLNQGATLLTTADSMVYGDSHQPGQMLNFPSLRAEVASFLSKDDGLAERTLPNYTSFPHYQSPPSAYTRTGGYGGASLNAGMNGPSTVAKGPFTPSQRMELEYQVLIFKYLSANVPVPPELLTPLKKPLYPYPYGFSGGFYGPNSMGWGTLGHMGYMGSPVDPEPGRCRRTDGKKWRCSRDVVGDQKYCERHLNRGRHRSRKLVEGQTVLATGQITNSKAMPATSSTSTLVISNGDASKKLVNVITQRQSRILKTATAVNLESDESPFTVLPKTIEEESPLSEFGNISAESFISSSKRRRYVNSRDSEPFLSFNEQETQDQHPLRQFIEDWPKDQCSRSAISWPEELKSDWTQLSMSTPMYEKIALSPSMSSREFDPNRMGLGMSSDFNELSKKQSNCVPISRGTSTSGPLPEVVNSNSISNAGGSKSSLTP</sequence>
<keyword evidence="10" id="KW-1185">Reference proteome</keyword>
<organism evidence="9 10">
    <name type="scientific">Hevea brasiliensis</name>
    <name type="common">Para rubber tree</name>
    <name type="synonym">Siphonia brasiliensis</name>
    <dbReference type="NCBI Taxonomy" id="3981"/>
    <lineage>
        <taxon>Eukaryota</taxon>
        <taxon>Viridiplantae</taxon>
        <taxon>Streptophyta</taxon>
        <taxon>Embryophyta</taxon>
        <taxon>Tracheophyta</taxon>
        <taxon>Spermatophyta</taxon>
        <taxon>Magnoliopsida</taxon>
        <taxon>eudicotyledons</taxon>
        <taxon>Gunneridae</taxon>
        <taxon>Pentapetalae</taxon>
        <taxon>rosids</taxon>
        <taxon>fabids</taxon>
        <taxon>Malpighiales</taxon>
        <taxon>Euphorbiaceae</taxon>
        <taxon>Crotonoideae</taxon>
        <taxon>Micrandreae</taxon>
        <taxon>Hevea</taxon>
    </lineage>
</organism>
<dbReference type="SMART" id="SM00951">
    <property type="entry name" value="QLQ"/>
    <property type="match status" value="1"/>
</dbReference>
<accession>A0ABQ9MEJ9</accession>
<dbReference type="InterPro" id="IPR014977">
    <property type="entry name" value="WRC_dom"/>
</dbReference>
<evidence type="ECO:0000313" key="10">
    <source>
        <dbReference type="Proteomes" id="UP001174677"/>
    </source>
</evidence>
<comment type="function">
    <text evidence="5">Transcription activator.</text>
</comment>
<protein>
    <recommendedName>
        <fullName evidence="5">Growth-regulating factor</fullName>
    </recommendedName>
</protein>
<comment type="similarity">
    <text evidence="2 5">Belongs to the GRF family.</text>
</comment>
<reference evidence="9" key="1">
    <citation type="journal article" date="2023" name="Plant Biotechnol. J.">
        <title>Chromosome-level wild Hevea brasiliensis genome provides new tools for genomic-assisted breeding and valuable loci to elevate rubber yield.</title>
        <authorList>
            <person name="Cheng H."/>
            <person name="Song X."/>
            <person name="Hu Y."/>
            <person name="Wu T."/>
            <person name="Yang Q."/>
            <person name="An Z."/>
            <person name="Feng S."/>
            <person name="Deng Z."/>
            <person name="Wu W."/>
            <person name="Zeng X."/>
            <person name="Tu M."/>
            <person name="Wang X."/>
            <person name="Huang H."/>
        </authorList>
    </citation>
    <scope>NUCLEOTIDE SEQUENCE</scope>
    <source>
        <strain evidence="9">MT/VB/25A 57/8</strain>
    </source>
</reference>
<evidence type="ECO:0000256" key="1">
    <source>
        <dbReference type="ARBA" id="ARBA00004123"/>
    </source>
</evidence>
<dbReference type="Pfam" id="PF08879">
    <property type="entry name" value="WRC"/>
    <property type="match status" value="1"/>
</dbReference>
<comment type="domain">
    <text evidence="5">The QLQ domain and WRC domain may be involved in protein-protein interaction and DNA-binding, respectively.</text>
</comment>
<evidence type="ECO:0000259" key="8">
    <source>
        <dbReference type="PROSITE" id="PS51667"/>
    </source>
</evidence>
<evidence type="ECO:0000259" key="7">
    <source>
        <dbReference type="PROSITE" id="PS51666"/>
    </source>
</evidence>
<evidence type="ECO:0000256" key="6">
    <source>
        <dbReference type="SAM" id="MobiDB-lite"/>
    </source>
</evidence>
<dbReference type="PANTHER" id="PTHR31602">
    <property type="entry name" value="GROWTH-REGULATING FACTOR 5"/>
    <property type="match status" value="1"/>
</dbReference>
<name>A0ABQ9MEJ9_HEVBR</name>
<feature type="short sequence motif" description="Bipartite nuclear localization signal" evidence="4">
    <location>
        <begin position="237"/>
        <end position="247"/>
    </location>
</feature>
<evidence type="ECO:0000256" key="5">
    <source>
        <dbReference type="RuleBase" id="RU367127"/>
    </source>
</evidence>
<feature type="domain" description="QLQ" evidence="7">
    <location>
        <begin position="162"/>
        <end position="197"/>
    </location>
</feature>
<dbReference type="PANTHER" id="PTHR31602:SF42">
    <property type="entry name" value="GROWTH-REGULATING FACTOR 2"/>
    <property type="match status" value="1"/>
</dbReference>
<feature type="domain" description="WRC" evidence="8">
    <location>
        <begin position="232"/>
        <end position="276"/>
    </location>
</feature>
<evidence type="ECO:0000256" key="3">
    <source>
        <dbReference type="ARBA" id="ARBA00023242"/>
    </source>
</evidence>
<feature type="compositionally biased region" description="Polar residues" evidence="6">
    <location>
        <begin position="456"/>
        <end position="502"/>
    </location>
</feature>
<evidence type="ECO:0000256" key="4">
    <source>
        <dbReference type="PROSITE-ProRule" id="PRU01002"/>
    </source>
</evidence>
<dbReference type="InterPro" id="IPR031137">
    <property type="entry name" value="GRF"/>
</dbReference>
<keyword evidence="5" id="KW-0804">Transcription</keyword>
<dbReference type="PROSITE" id="PS51667">
    <property type="entry name" value="WRC"/>
    <property type="match status" value="1"/>
</dbReference>
<feature type="region of interest" description="Disordered" evidence="6">
    <location>
        <begin position="439"/>
        <end position="502"/>
    </location>
</feature>
<proteinExistence type="inferred from homology"/>
<dbReference type="EMBL" id="JARPOI010000007">
    <property type="protein sequence ID" value="KAJ9177400.1"/>
    <property type="molecule type" value="Genomic_DNA"/>
</dbReference>
<dbReference type="PROSITE" id="PS51666">
    <property type="entry name" value="QLQ"/>
    <property type="match status" value="1"/>
</dbReference>
<dbReference type="Pfam" id="PF08880">
    <property type="entry name" value="QLQ"/>
    <property type="match status" value="1"/>
</dbReference>
<keyword evidence="3 4" id="KW-0539">Nucleus</keyword>
<comment type="subcellular location">
    <subcellularLocation>
        <location evidence="1 4 5">Nucleus</location>
    </subcellularLocation>
</comment>
<feature type="short sequence motif" description="Bipartite nuclear localization signal" evidence="4">
    <location>
        <begin position="265"/>
        <end position="272"/>
    </location>
</feature>
<dbReference type="InterPro" id="IPR014978">
    <property type="entry name" value="Gln-Leu-Gln_QLQ"/>
</dbReference>
<keyword evidence="5" id="KW-0010">Activator</keyword>